<dbReference type="PANTHER" id="PTHR42834">
    <property type="entry name" value="ENDONUCLEASE/EXONUCLEASE/PHOSPHATASE FAMILY PROTEIN (AFU_ORTHOLOGUE AFUA_3G09210)"/>
    <property type="match status" value="1"/>
</dbReference>
<feature type="domain" description="Endonuclease/exonuclease/phosphatase" evidence="1">
    <location>
        <begin position="17"/>
        <end position="100"/>
    </location>
</feature>
<proteinExistence type="predicted"/>
<dbReference type="InterPro" id="IPR036691">
    <property type="entry name" value="Endo/exonu/phosph_ase_sf"/>
</dbReference>
<accession>X1B7T7</accession>
<feature type="non-terminal residue" evidence="2">
    <location>
        <position position="1"/>
    </location>
</feature>
<dbReference type="EMBL" id="BART01014807">
    <property type="protein sequence ID" value="GAG77357.1"/>
    <property type="molecule type" value="Genomic_DNA"/>
</dbReference>
<dbReference type="Pfam" id="PF19580">
    <property type="entry name" value="Exo_endo_phos_3"/>
    <property type="match status" value="1"/>
</dbReference>
<dbReference type="AlphaFoldDB" id="X1B7T7"/>
<protein>
    <recommendedName>
        <fullName evidence="1">Endonuclease/exonuclease/phosphatase domain-containing protein</fullName>
    </recommendedName>
</protein>
<reference evidence="2" key="1">
    <citation type="journal article" date="2014" name="Front. Microbiol.">
        <title>High frequency of phylogenetically diverse reductive dehalogenase-homologous genes in deep subseafloor sedimentary metagenomes.</title>
        <authorList>
            <person name="Kawai M."/>
            <person name="Futagami T."/>
            <person name="Toyoda A."/>
            <person name="Takaki Y."/>
            <person name="Nishi S."/>
            <person name="Hori S."/>
            <person name="Arai W."/>
            <person name="Tsubouchi T."/>
            <person name="Morono Y."/>
            <person name="Uchiyama I."/>
            <person name="Ito T."/>
            <person name="Fujiyama A."/>
            <person name="Inagaki F."/>
            <person name="Takami H."/>
        </authorList>
    </citation>
    <scope>NUCLEOTIDE SEQUENCE</scope>
    <source>
        <strain evidence="2">Expedition CK06-06</strain>
    </source>
</reference>
<gene>
    <name evidence="2" type="ORF">S01H4_29209</name>
</gene>
<comment type="caution">
    <text evidence="2">The sequence shown here is derived from an EMBL/GenBank/DDBJ whole genome shotgun (WGS) entry which is preliminary data.</text>
</comment>
<organism evidence="2">
    <name type="scientific">marine sediment metagenome</name>
    <dbReference type="NCBI Taxonomy" id="412755"/>
    <lineage>
        <taxon>unclassified sequences</taxon>
        <taxon>metagenomes</taxon>
        <taxon>ecological metagenomes</taxon>
    </lineage>
</organism>
<sequence length="101" mass="11513">TNFKAHELLIYDDNDISKRIFTRDQLLVSGILDGEKIHIIVNHWPSRRGGEARSRPKRIKAAKLNKRIIDSLFSIDPYAKIITMGDLNDDPLSSSVKDILN</sequence>
<feature type="non-terminal residue" evidence="2">
    <location>
        <position position="101"/>
    </location>
</feature>
<evidence type="ECO:0000313" key="2">
    <source>
        <dbReference type="EMBL" id="GAG77357.1"/>
    </source>
</evidence>
<dbReference type="SUPFAM" id="SSF56219">
    <property type="entry name" value="DNase I-like"/>
    <property type="match status" value="1"/>
</dbReference>
<evidence type="ECO:0000259" key="1">
    <source>
        <dbReference type="Pfam" id="PF19580"/>
    </source>
</evidence>
<dbReference type="GO" id="GO:0003824">
    <property type="term" value="F:catalytic activity"/>
    <property type="evidence" value="ECO:0007669"/>
    <property type="project" value="InterPro"/>
</dbReference>
<name>X1B7T7_9ZZZZ</name>
<dbReference type="Gene3D" id="3.60.10.10">
    <property type="entry name" value="Endonuclease/exonuclease/phosphatase"/>
    <property type="match status" value="1"/>
</dbReference>
<dbReference type="PANTHER" id="PTHR42834:SF1">
    <property type="entry name" value="ENDONUCLEASE_EXONUCLEASE_PHOSPHATASE FAMILY PROTEIN (AFU_ORTHOLOGUE AFUA_3G09210)"/>
    <property type="match status" value="1"/>
</dbReference>
<dbReference type="InterPro" id="IPR005135">
    <property type="entry name" value="Endo/exonuclease/phosphatase"/>
</dbReference>